<keyword evidence="1" id="KW-0472">Membrane</keyword>
<keyword evidence="3" id="KW-1185">Reference proteome</keyword>
<dbReference type="PANTHER" id="PTHR34980:SF2">
    <property type="entry name" value="INNER MEMBRANE PROTEIN YHAH-RELATED"/>
    <property type="match status" value="1"/>
</dbReference>
<dbReference type="STRING" id="1423727.FC34_GL000896"/>
<evidence type="ECO:0000313" key="3">
    <source>
        <dbReference type="Proteomes" id="UP000051672"/>
    </source>
</evidence>
<protein>
    <recommendedName>
        <fullName evidence="4">DUF805 domain-containing protein</fullName>
    </recommendedName>
</protein>
<evidence type="ECO:0000313" key="2">
    <source>
        <dbReference type="EMBL" id="KRM71917.1"/>
    </source>
</evidence>
<organism evidence="2 3">
    <name type="scientific">Lacticaseibacillus brantae DSM 23927</name>
    <dbReference type="NCBI Taxonomy" id="1423727"/>
    <lineage>
        <taxon>Bacteria</taxon>
        <taxon>Bacillati</taxon>
        <taxon>Bacillota</taxon>
        <taxon>Bacilli</taxon>
        <taxon>Lactobacillales</taxon>
        <taxon>Lactobacillaceae</taxon>
        <taxon>Lacticaseibacillus</taxon>
    </lineage>
</organism>
<feature type="transmembrane region" description="Helical" evidence="1">
    <location>
        <begin position="57"/>
        <end position="77"/>
    </location>
</feature>
<accession>A0A0R2AX86</accession>
<comment type="caution">
    <text evidence="2">The sequence shown here is derived from an EMBL/GenBank/DDBJ whole genome shotgun (WGS) entry which is preliminary data.</text>
</comment>
<dbReference type="PANTHER" id="PTHR34980">
    <property type="entry name" value="INNER MEMBRANE PROTEIN-RELATED-RELATED"/>
    <property type="match status" value="1"/>
</dbReference>
<dbReference type="PATRIC" id="fig|1423727.3.peg.902"/>
<name>A0A0R2AX86_9LACO</name>
<evidence type="ECO:0008006" key="4">
    <source>
        <dbReference type="Google" id="ProtNLM"/>
    </source>
</evidence>
<reference evidence="2 3" key="1">
    <citation type="journal article" date="2015" name="Genome Announc.">
        <title>Expanding the biotechnology potential of lactobacilli through comparative genomics of 213 strains and associated genera.</title>
        <authorList>
            <person name="Sun Z."/>
            <person name="Harris H.M."/>
            <person name="McCann A."/>
            <person name="Guo C."/>
            <person name="Argimon S."/>
            <person name="Zhang W."/>
            <person name="Yang X."/>
            <person name="Jeffery I.B."/>
            <person name="Cooney J.C."/>
            <person name="Kagawa T.F."/>
            <person name="Liu W."/>
            <person name="Song Y."/>
            <person name="Salvetti E."/>
            <person name="Wrobel A."/>
            <person name="Rasinkangas P."/>
            <person name="Parkhill J."/>
            <person name="Rea M.C."/>
            <person name="O'Sullivan O."/>
            <person name="Ritari J."/>
            <person name="Douillard F.P."/>
            <person name="Paul Ross R."/>
            <person name="Yang R."/>
            <person name="Briner A.E."/>
            <person name="Felis G.E."/>
            <person name="de Vos W.M."/>
            <person name="Barrangou R."/>
            <person name="Klaenhammer T.R."/>
            <person name="Caufield P.W."/>
            <person name="Cui Y."/>
            <person name="Zhang H."/>
            <person name="O'Toole P.W."/>
        </authorList>
    </citation>
    <scope>NUCLEOTIDE SEQUENCE [LARGE SCALE GENOMIC DNA]</scope>
    <source>
        <strain evidence="2 3">DSM 23927</strain>
    </source>
</reference>
<dbReference type="OrthoDB" id="2285053at2"/>
<feature type="transmembrane region" description="Helical" evidence="1">
    <location>
        <begin position="89"/>
        <end position="111"/>
    </location>
</feature>
<gene>
    <name evidence="2" type="ORF">FC34_GL000896</name>
</gene>
<keyword evidence="1" id="KW-1133">Transmembrane helix</keyword>
<keyword evidence="1" id="KW-0812">Transmembrane</keyword>
<dbReference type="Proteomes" id="UP000051672">
    <property type="component" value="Unassembled WGS sequence"/>
</dbReference>
<dbReference type="EMBL" id="AYZQ01000002">
    <property type="protein sequence ID" value="KRM71917.1"/>
    <property type="molecule type" value="Genomic_DNA"/>
</dbReference>
<evidence type="ECO:0000256" key="1">
    <source>
        <dbReference type="SAM" id="Phobius"/>
    </source>
</evidence>
<dbReference type="GO" id="GO:0005886">
    <property type="term" value="C:plasma membrane"/>
    <property type="evidence" value="ECO:0007669"/>
    <property type="project" value="TreeGrafter"/>
</dbReference>
<feature type="transmembrane region" description="Helical" evidence="1">
    <location>
        <begin position="24"/>
        <end position="45"/>
    </location>
</feature>
<sequence>MREYREFWSKMFVWNASATRRQFWIPYLINFVIIIGISLLTGINFDPENITSIQALVGHNFVASLIFFIFWLADFTIRARRLHDTNRSNWWILMDIIPVIGNIWVLVLLLLPSKSDTRWPDNQSNV</sequence>
<dbReference type="AlphaFoldDB" id="A0A0R2AX86"/>
<proteinExistence type="predicted"/>
<dbReference type="InterPro" id="IPR008523">
    <property type="entry name" value="DUF805"/>
</dbReference>
<dbReference type="Pfam" id="PF05656">
    <property type="entry name" value="DUF805"/>
    <property type="match status" value="1"/>
</dbReference>
<dbReference type="RefSeq" id="WP_057894194.1">
    <property type="nucleotide sequence ID" value="NZ_AYZQ01000002.1"/>
</dbReference>